<dbReference type="Proteomes" id="UP001229421">
    <property type="component" value="Unassembled WGS sequence"/>
</dbReference>
<evidence type="ECO:0000313" key="1">
    <source>
        <dbReference type="EMBL" id="KAK1410241.1"/>
    </source>
</evidence>
<proteinExistence type="predicted"/>
<comment type="caution">
    <text evidence="1">The sequence shown here is derived from an EMBL/GenBank/DDBJ whole genome shotgun (WGS) entry which is preliminary data.</text>
</comment>
<dbReference type="PANTHER" id="PTHR13462">
    <property type="entry name" value="CALCIUM UNIPORTER PROTEIN, MITOCHONDRIAL"/>
    <property type="match status" value="1"/>
</dbReference>
<reference evidence="1" key="1">
    <citation type="journal article" date="2023" name="bioRxiv">
        <title>Improved chromosome-level genome assembly for marigold (Tagetes erecta).</title>
        <authorList>
            <person name="Jiang F."/>
            <person name="Yuan L."/>
            <person name="Wang S."/>
            <person name="Wang H."/>
            <person name="Xu D."/>
            <person name="Wang A."/>
            <person name="Fan W."/>
        </authorList>
    </citation>
    <scope>NUCLEOTIDE SEQUENCE</scope>
    <source>
        <strain evidence="1">WSJ</strain>
        <tissue evidence="1">Leaf</tissue>
    </source>
</reference>
<name>A0AAD8JVA2_TARER</name>
<sequence>MPPNPDTMAPDPGDDSMFRRFFQRNPTNFSSSGLPDILRPRRESMLQRLKETMPPVERLRSSEDELTVADAKKILRVLQIEKLKAKLRSSSKNRVLYDEFVELCVEECLNRDQGLELAKALDHSGDVIVLGNVVFLKPQQG</sequence>
<dbReference type="EMBL" id="JAUHHV010000010">
    <property type="protein sequence ID" value="KAK1410241.1"/>
    <property type="molecule type" value="Genomic_DNA"/>
</dbReference>
<evidence type="ECO:0008006" key="3">
    <source>
        <dbReference type="Google" id="ProtNLM"/>
    </source>
</evidence>
<dbReference type="GO" id="GO:0036444">
    <property type="term" value="P:calcium import into the mitochondrion"/>
    <property type="evidence" value="ECO:0007669"/>
    <property type="project" value="TreeGrafter"/>
</dbReference>
<organism evidence="1 2">
    <name type="scientific">Tagetes erecta</name>
    <name type="common">African marigold</name>
    <dbReference type="NCBI Taxonomy" id="13708"/>
    <lineage>
        <taxon>Eukaryota</taxon>
        <taxon>Viridiplantae</taxon>
        <taxon>Streptophyta</taxon>
        <taxon>Embryophyta</taxon>
        <taxon>Tracheophyta</taxon>
        <taxon>Spermatophyta</taxon>
        <taxon>Magnoliopsida</taxon>
        <taxon>eudicotyledons</taxon>
        <taxon>Gunneridae</taxon>
        <taxon>Pentapetalae</taxon>
        <taxon>asterids</taxon>
        <taxon>campanulids</taxon>
        <taxon>Asterales</taxon>
        <taxon>Asteraceae</taxon>
        <taxon>Asteroideae</taxon>
        <taxon>Heliantheae alliance</taxon>
        <taxon>Tageteae</taxon>
        <taxon>Tagetes</taxon>
    </lineage>
</organism>
<dbReference type="GO" id="GO:0015292">
    <property type="term" value="F:uniporter activity"/>
    <property type="evidence" value="ECO:0007669"/>
    <property type="project" value="TreeGrafter"/>
</dbReference>
<keyword evidence="2" id="KW-1185">Reference proteome</keyword>
<dbReference type="GO" id="GO:0005262">
    <property type="term" value="F:calcium channel activity"/>
    <property type="evidence" value="ECO:0007669"/>
    <property type="project" value="TreeGrafter"/>
</dbReference>
<dbReference type="PANTHER" id="PTHR13462:SF31">
    <property type="entry name" value="CALCIUM UNIPORTER PROTEIN 1, MITOCHONDRIAL"/>
    <property type="match status" value="1"/>
</dbReference>
<evidence type="ECO:0000313" key="2">
    <source>
        <dbReference type="Proteomes" id="UP001229421"/>
    </source>
</evidence>
<dbReference type="AlphaFoldDB" id="A0AAD8JVA2"/>
<gene>
    <name evidence="1" type="ORF">QVD17_36776</name>
</gene>
<dbReference type="GO" id="GO:0051560">
    <property type="term" value="P:mitochondrial calcium ion homeostasis"/>
    <property type="evidence" value="ECO:0007669"/>
    <property type="project" value="InterPro"/>
</dbReference>
<accession>A0AAD8JVA2</accession>
<protein>
    <recommendedName>
        <fullName evidence="3">Calcium uniporter protein</fullName>
    </recommendedName>
</protein>
<dbReference type="InterPro" id="IPR039055">
    <property type="entry name" value="MCU_fam"/>
</dbReference>
<dbReference type="GO" id="GO:1990246">
    <property type="term" value="C:uniplex complex"/>
    <property type="evidence" value="ECO:0007669"/>
    <property type="project" value="TreeGrafter"/>
</dbReference>